<protein>
    <submittedName>
        <fullName evidence="3">Reverse transcriptase domain-containing protein</fullName>
    </submittedName>
</protein>
<organism evidence="3">
    <name type="scientific">Schistosoma curassoni</name>
    <dbReference type="NCBI Taxonomy" id="6186"/>
    <lineage>
        <taxon>Eukaryota</taxon>
        <taxon>Metazoa</taxon>
        <taxon>Spiralia</taxon>
        <taxon>Lophotrochozoa</taxon>
        <taxon>Platyhelminthes</taxon>
        <taxon>Trematoda</taxon>
        <taxon>Digenea</taxon>
        <taxon>Strigeidida</taxon>
        <taxon>Schistosomatoidea</taxon>
        <taxon>Schistosomatidae</taxon>
        <taxon>Schistosoma</taxon>
    </lineage>
</organism>
<reference evidence="1 2" key="2">
    <citation type="submission" date="2018-11" db="EMBL/GenBank/DDBJ databases">
        <authorList>
            <consortium name="Pathogen Informatics"/>
        </authorList>
    </citation>
    <scope>NUCLEOTIDE SEQUENCE [LARGE SCALE GENOMIC DNA]</scope>
    <source>
        <strain evidence="1">Dakar</strain>
        <strain evidence="2">Dakar, Senegal</strain>
    </source>
</reference>
<gene>
    <name evidence="1" type="ORF">SCUD_LOCUS485</name>
</gene>
<keyword evidence="2" id="KW-1185">Reference proteome</keyword>
<dbReference type="AlphaFoldDB" id="A0A183JCS7"/>
<dbReference type="PANTHER" id="PTHR19446">
    <property type="entry name" value="REVERSE TRANSCRIPTASES"/>
    <property type="match status" value="1"/>
</dbReference>
<reference evidence="3" key="1">
    <citation type="submission" date="2016-06" db="UniProtKB">
        <authorList>
            <consortium name="WormBaseParasite"/>
        </authorList>
    </citation>
    <scope>IDENTIFICATION</scope>
</reference>
<evidence type="ECO:0000313" key="3">
    <source>
        <dbReference type="WBParaSite" id="SCUD_0000048401-mRNA-1"/>
    </source>
</evidence>
<dbReference type="EMBL" id="UZAK01000321">
    <property type="protein sequence ID" value="VDO61815.1"/>
    <property type="molecule type" value="Genomic_DNA"/>
</dbReference>
<evidence type="ECO:0000313" key="2">
    <source>
        <dbReference type="Proteomes" id="UP000279833"/>
    </source>
</evidence>
<accession>A0A183JCS7</accession>
<dbReference type="WBParaSite" id="SCUD_0000048401-mRNA-1">
    <property type="protein sequence ID" value="SCUD_0000048401-mRNA-1"/>
    <property type="gene ID" value="SCUD_0000048401"/>
</dbReference>
<dbReference type="Proteomes" id="UP000279833">
    <property type="component" value="Unassembled WGS sequence"/>
</dbReference>
<sequence>MDPPDIEAAHTDLPIDVNPPTTEEIRMAIRQIKSRKAAGPDNIPAEALKSDIEVTKNMLHLLLKKIWEEEQVPMDWEEGHLIKIPKKGDLSKCENYRGITLLSVPGKVFDRVLMNRMKDAVDSQLRDQQAGFRKDRSCTDRIATLRII</sequence>
<name>A0A183JCS7_9TREM</name>
<proteinExistence type="predicted"/>
<evidence type="ECO:0000313" key="1">
    <source>
        <dbReference type="EMBL" id="VDO61815.1"/>
    </source>
</evidence>